<feature type="compositionally biased region" description="Acidic residues" evidence="4">
    <location>
        <begin position="153"/>
        <end position="163"/>
    </location>
</feature>
<accession>A0A812EQ95</accession>
<feature type="compositionally biased region" description="Acidic residues" evidence="4">
    <location>
        <begin position="61"/>
        <end position="71"/>
    </location>
</feature>
<feature type="domain" description="RRM" evidence="5">
    <location>
        <begin position="368"/>
        <end position="445"/>
    </location>
</feature>
<sequence length="606" mass="65036">MSPKSTKVTKKAPKPVKPAESDEESSSESEEEMQVETTAPKKDKKQPANKVAAKRKKEESSSESDDSESEEAAPPKKVKTAAKAAPKKKEDSDSSSSEEEEAAPKKKASAKPSKAPKKKDSDSDSSSEEEEEAAPKKKTSAKPTKAAPKKDEESDDSSEEEEAPPAKAAKKESATVKPAKASKKVKAEESSEEDSSEDEAAPAKKKKTETPTKAAAIKESSSSSEDSSEEEEKKPEPKAAAAAKKESESSSDEDEDEEKGSKAKLNGSTAKKAEETVTVLCRNVPVDATVSKLEKFFNKKGVECIEIRKRDNKMFAHVDLKNPADLDKVLGMNGVEFKGSELTFEKALPFGTPKTPRNASAGNADDNAVMFVKNLPNAATEDDIRQRLTEMFSGVESVRIPMKGDMHKGFAYVQFSDTSAVKETIENHQGIDYDGRPLYLDYSGGGPTPQKRGPRNSFGGGDAGEKGNILFVRNLSYDSTEDSLKDVFTEATEVRLPRQQDSGRPKGFAFIEFDSITKAEEAFNNFNQTEVDGRLVYISYSNSNKGRDGGRGGGGKFGRGGSFGRGGGGRGRGGSFGRGRGGNRGRGGFAIGNSSGKKKTFDSDSD</sequence>
<evidence type="ECO:0000256" key="1">
    <source>
        <dbReference type="ARBA" id="ARBA00022737"/>
    </source>
</evidence>
<dbReference type="PROSITE" id="PS50102">
    <property type="entry name" value="RRM"/>
    <property type="match status" value="2"/>
</dbReference>
<keyword evidence="7" id="KW-1185">Reference proteome</keyword>
<feature type="region of interest" description="Disordered" evidence="4">
    <location>
        <begin position="1"/>
        <end position="273"/>
    </location>
</feature>
<feature type="compositionally biased region" description="Acidic residues" evidence="4">
    <location>
        <begin position="249"/>
        <end position="258"/>
    </location>
</feature>
<dbReference type="PANTHER" id="PTHR23236:SF119">
    <property type="entry name" value="NUCLEAR RNA-BINDING PROTEIN SART-3"/>
    <property type="match status" value="1"/>
</dbReference>
<evidence type="ECO:0000313" key="7">
    <source>
        <dbReference type="Proteomes" id="UP000597762"/>
    </source>
</evidence>
<dbReference type="OrthoDB" id="167718at2759"/>
<evidence type="ECO:0000259" key="5">
    <source>
        <dbReference type="PROSITE" id="PS50102"/>
    </source>
</evidence>
<feature type="compositionally biased region" description="Basic and acidic residues" evidence="4">
    <location>
        <begin position="231"/>
        <end position="248"/>
    </location>
</feature>
<feature type="compositionally biased region" description="Gly residues" evidence="4">
    <location>
        <begin position="551"/>
        <end position="590"/>
    </location>
</feature>
<evidence type="ECO:0000256" key="4">
    <source>
        <dbReference type="SAM" id="MobiDB-lite"/>
    </source>
</evidence>
<feature type="region of interest" description="Disordered" evidence="4">
    <location>
        <begin position="440"/>
        <end position="463"/>
    </location>
</feature>
<feature type="compositionally biased region" description="Acidic residues" evidence="4">
    <location>
        <begin position="123"/>
        <end position="132"/>
    </location>
</feature>
<dbReference type="PANTHER" id="PTHR23236">
    <property type="entry name" value="EUKARYOTIC TRANSLATION INITIATION FACTOR 4B/4H"/>
    <property type="match status" value="1"/>
</dbReference>
<feature type="compositionally biased region" description="Basic residues" evidence="4">
    <location>
        <begin position="105"/>
        <end position="117"/>
    </location>
</feature>
<feature type="region of interest" description="Disordered" evidence="4">
    <location>
        <begin position="542"/>
        <end position="606"/>
    </location>
</feature>
<dbReference type="EMBL" id="CAHIKZ030005555">
    <property type="protein sequence ID" value="CAE1329473.1"/>
    <property type="molecule type" value="Genomic_DNA"/>
</dbReference>
<proteinExistence type="predicted"/>
<dbReference type="Pfam" id="PF00076">
    <property type="entry name" value="RRM_1"/>
    <property type="match status" value="3"/>
</dbReference>
<feature type="compositionally biased region" description="Acidic residues" evidence="4">
    <location>
        <begin position="190"/>
        <end position="200"/>
    </location>
</feature>
<dbReference type="SUPFAM" id="SSF54928">
    <property type="entry name" value="RNA-binding domain, RBD"/>
    <property type="match status" value="2"/>
</dbReference>
<dbReference type="SMART" id="SM00360">
    <property type="entry name" value="RRM"/>
    <property type="match status" value="3"/>
</dbReference>
<dbReference type="Gene3D" id="3.30.70.330">
    <property type="match status" value="3"/>
</dbReference>
<dbReference type="InterPro" id="IPR000504">
    <property type="entry name" value="RRM_dom"/>
</dbReference>
<dbReference type="Proteomes" id="UP000597762">
    <property type="component" value="Unassembled WGS sequence"/>
</dbReference>
<evidence type="ECO:0000256" key="3">
    <source>
        <dbReference type="PROSITE-ProRule" id="PRU00176"/>
    </source>
</evidence>
<reference evidence="6" key="1">
    <citation type="submission" date="2021-01" db="EMBL/GenBank/DDBJ databases">
        <authorList>
            <person name="Li R."/>
            <person name="Bekaert M."/>
        </authorList>
    </citation>
    <scope>NUCLEOTIDE SEQUENCE</scope>
    <source>
        <strain evidence="6">Farmed</strain>
    </source>
</reference>
<keyword evidence="1" id="KW-0677">Repeat</keyword>
<evidence type="ECO:0000256" key="2">
    <source>
        <dbReference type="ARBA" id="ARBA00022884"/>
    </source>
</evidence>
<gene>
    <name evidence="6" type="ORF">SPHA_78971</name>
</gene>
<dbReference type="GO" id="GO:0003723">
    <property type="term" value="F:RNA binding"/>
    <property type="evidence" value="ECO:0007669"/>
    <property type="project" value="UniProtKB-UniRule"/>
</dbReference>
<organism evidence="6 7">
    <name type="scientific">Acanthosepion pharaonis</name>
    <name type="common">Pharaoh cuttlefish</name>
    <name type="synonym">Sepia pharaonis</name>
    <dbReference type="NCBI Taxonomy" id="158019"/>
    <lineage>
        <taxon>Eukaryota</taxon>
        <taxon>Metazoa</taxon>
        <taxon>Spiralia</taxon>
        <taxon>Lophotrochozoa</taxon>
        <taxon>Mollusca</taxon>
        <taxon>Cephalopoda</taxon>
        <taxon>Coleoidea</taxon>
        <taxon>Decapodiformes</taxon>
        <taxon>Sepiida</taxon>
        <taxon>Sepiina</taxon>
        <taxon>Sepiidae</taxon>
        <taxon>Acanthosepion</taxon>
    </lineage>
</organism>
<feature type="domain" description="RRM" evidence="5">
    <location>
        <begin position="468"/>
        <end position="543"/>
    </location>
</feature>
<dbReference type="AlphaFoldDB" id="A0A812EQ95"/>
<keyword evidence="2 3" id="KW-0694">RNA-binding</keyword>
<feature type="compositionally biased region" description="Low complexity" evidence="4">
    <location>
        <begin position="211"/>
        <end position="225"/>
    </location>
</feature>
<dbReference type="InterPro" id="IPR012677">
    <property type="entry name" value="Nucleotide-bd_a/b_plait_sf"/>
</dbReference>
<evidence type="ECO:0000313" key="6">
    <source>
        <dbReference type="EMBL" id="CAE1329473.1"/>
    </source>
</evidence>
<name>A0A812EQ95_ACAPH</name>
<dbReference type="InterPro" id="IPR035979">
    <property type="entry name" value="RBD_domain_sf"/>
</dbReference>
<protein>
    <submittedName>
        <fullName evidence="6">NCL</fullName>
    </submittedName>
</protein>
<feature type="compositionally biased region" description="Acidic residues" evidence="4">
    <location>
        <begin position="21"/>
        <end position="34"/>
    </location>
</feature>
<comment type="caution">
    <text evidence="6">The sequence shown here is derived from an EMBL/GenBank/DDBJ whole genome shotgun (WGS) entry which is preliminary data.</text>
</comment>